<name>A0A132AHA2_SARSC</name>
<comment type="caution">
    <text evidence="2">The sequence shown here is derived from an EMBL/GenBank/DDBJ whole genome shotgun (WGS) entry which is preliminary data.</text>
</comment>
<dbReference type="GO" id="GO:0015918">
    <property type="term" value="P:sterol transport"/>
    <property type="evidence" value="ECO:0007669"/>
    <property type="project" value="TreeGrafter"/>
</dbReference>
<dbReference type="AlphaFoldDB" id="A0A132AHA2"/>
<organism evidence="2 3">
    <name type="scientific">Sarcoptes scabiei</name>
    <name type="common">Itch mite</name>
    <name type="synonym">Acarus scabiei</name>
    <dbReference type="NCBI Taxonomy" id="52283"/>
    <lineage>
        <taxon>Eukaryota</taxon>
        <taxon>Metazoa</taxon>
        <taxon>Ecdysozoa</taxon>
        <taxon>Arthropoda</taxon>
        <taxon>Chelicerata</taxon>
        <taxon>Arachnida</taxon>
        <taxon>Acari</taxon>
        <taxon>Acariformes</taxon>
        <taxon>Sarcoptiformes</taxon>
        <taxon>Astigmata</taxon>
        <taxon>Psoroptidia</taxon>
        <taxon>Sarcoptoidea</taxon>
        <taxon>Sarcoptidae</taxon>
        <taxon>Sarcoptinae</taxon>
        <taxon>Sarcoptes</taxon>
    </lineage>
</organism>
<dbReference type="GO" id="GO:0042632">
    <property type="term" value="P:cholesterol homeostasis"/>
    <property type="evidence" value="ECO:0007669"/>
    <property type="project" value="TreeGrafter"/>
</dbReference>
<dbReference type="PANTHER" id="PTHR45727">
    <property type="entry name" value="NPC INTRACELLULAR CHOLESTEROL TRANSPORTER 1"/>
    <property type="match status" value="1"/>
</dbReference>
<proteinExistence type="predicted"/>
<feature type="domain" description="Niemann-Pick C1 N-terminal" evidence="1">
    <location>
        <begin position="5"/>
        <end position="180"/>
    </location>
</feature>
<gene>
    <name evidence="2" type="ORF">QR98_0089270</name>
</gene>
<dbReference type="GO" id="GO:0030299">
    <property type="term" value="P:intestinal cholesterol absorption"/>
    <property type="evidence" value="ECO:0007669"/>
    <property type="project" value="TreeGrafter"/>
</dbReference>
<dbReference type="Pfam" id="PF16414">
    <property type="entry name" value="NPC1_N"/>
    <property type="match status" value="1"/>
</dbReference>
<dbReference type="PANTHER" id="PTHR45727:SF2">
    <property type="entry name" value="NPC INTRACELLULAR CHOLESTEROL TRANSPORTER 1"/>
    <property type="match status" value="1"/>
</dbReference>
<evidence type="ECO:0000313" key="2">
    <source>
        <dbReference type="EMBL" id="KPM10372.1"/>
    </source>
</evidence>
<reference evidence="2 3" key="1">
    <citation type="journal article" date="2015" name="Parasit. Vectors">
        <title>Draft genome of the scabies mite.</title>
        <authorList>
            <person name="Rider S.D.Jr."/>
            <person name="Morgan M.S."/>
            <person name="Arlian L.G."/>
        </authorList>
    </citation>
    <scope>NUCLEOTIDE SEQUENCE [LARGE SCALE GENOMIC DNA]</scope>
    <source>
        <strain evidence="2">Arlian Lab</strain>
    </source>
</reference>
<dbReference type="GO" id="GO:0005886">
    <property type="term" value="C:plasma membrane"/>
    <property type="evidence" value="ECO:0007669"/>
    <property type="project" value="TreeGrafter"/>
</dbReference>
<dbReference type="GO" id="GO:0015485">
    <property type="term" value="F:cholesterol binding"/>
    <property type="evidence" value="ECO:0007669"/>
    <property type="project" value="TreeGrafter"/>
</dbReference>
<dbReference type="EMBL" id="JXLN01015019">
    <property type="protein sequence ID" value="KPM10372.1"/>
    <property type="molecule type" value="Genomic_DNA"/>
</dbReference>
<sequence>MEETMSRLIMSVDLIRRSCPSCLINVKKLFCNLFCLPNQRDFLRIDRIEGEKVIEATYALSERFVETFFHSCQDVQVFGAYLMDYESACGKLKRSNCTAKDFLRMLGSLNEIPFKFRPLIIDNENELDVSQQSSLDRWPRAIMNDTAYRCDEAPPNQSKCRCDHCQKMCLWNHHNPHQRSDLKQKKITNNRINVRHISSSSSMSRIAKSSSSITSSSSSSSCTFVLGTFILI</sequence>
<accession>A0A132AHA2</accession>
<evidence type="ECO:0000259" key="1">
    <source>
        <dbReference type="Pfam" id="PF16414"/>
    </source>
</evidence>
<dbReference type="InterPro" id="IPR032190">
    <property type="entry name" value="NPC1_N"/>
</dbReference>
<evidence type="ECO:0000313" key="3">
    <source>
        <dbReference type="Proteomes" id="UP000616769"/>
    </source>
</evidence>
<dbReference type="OrthoDB" id="6510177at2759"/>
<dbReference type="Proteomes" id="UP000616769">
    <property type="component" value="Unassembled WGS sequence"/>
</dbReference>
<protein>
    <recommendedName>
        <fullName evidence="1">Niemann-Pick C1 N-terminal domain-containing protein</fullName>
    </recommendedName>
</protein>
<dbReference type="VEuPathDB" id="VectorBase:SSCA001718"/>